<organism evidence="2 3">
    <name type="scientific">Sphaeroforma arctica JP610</name>
    <dbReference type="NCBI Taxonomy" id="667725"/>
    <lineage>
        <taxon>Eukaryota</taxon>
        <taxon>Ichthyosporea</taxon>
        <taxon>Ichthyophonida</taxon>
        <taxon>Sphaeroforma</taxon>
    </lineage>
</organism>
<name>A0A0L0FHC1_9EUKA</name>
<protein>
    <recommendedName>
        <fullName evidence="1">Mon2/Sec7/BIG1-like HDS domain-containing protein</fullName>
    </recommendedName>
</protein>
<dbReference type="PANTHER" id="PTHR10663:SF375">
    <property type="entry name" value="LD29171P"/>
    <property type="match status" value="1"/>
</dbReference>
<feature type="non-terminal residue" evidence="2">
    <location>
        <position position="1"/>
    </location>
</feature>
<dbReference type="OrthoDB" id="18431at2759"/>
<evidence type="ECO:0000313" key="3">
    <source>
        <dbReference type="Proteomes" id="UP000054560"/>
    </source>
</evidence>
<dbReference type="AlphaFoldDB" id="A0A0L0FHC1"/>
<feature type="non-terminal residue" evidence="2">
    <location>
        <position position="396"/>
    </location>
</feature>
<evidence type="ECO:0000313" key="2">
    <source>
        <dbReference type="EMBL" id="KNC76169.1"/>
    </source>
</evidence>
<accession>A0A0L0FHC1</accession>
<gene>
    <name evidence="2" type="ORF">SARC_11320</name>
</gene>
<dbReference type="SUPFAM" id="SSF48371">
    <property type="entry name" value="ARM repeat"/>
    <property type="match status" value="1"/>
</dbReference>
<dbReference type="Proteomes" id="UP000054560">
    <property type="component" value="Unassembled WGS sequence"/>
</dbReference>
<dbReference type="eggNOG" id="KOG0929">
    <property type="taxonomic scope" value="Eukaryota"/>
</dbReference>
<dbReference type="InterPro" id="IPR015403">
    <property type="entry name" value="Mon2/Sec7/BIG1-like_HDS"/>
</dbReference>
<proteinExistence type="predicted"/>
<dbReference type="GeneID" id="25911824"/>
<keyword evidence="3" id="KW-1185">Reference proteome</keyword>
<dbReference type="STRING" id="667725.A0A0L0FHC1"/>
<sequence>GIGRLVDRVYSGSVQLNGDAIIEFVRHLVAVSLEELAQPPTSDITNKGLDHRMYSLQKIVEIAYYNMNRIRMEWSRIWVVLGDHFNRVGCNPNTQIAIFAIDSLRQLAMKFLERGELSNFHFQKDFLKPFEYIMNHSKRPEIRDMIIQCITQMVASQAMNIHSGWKNIFFVFSLAAGDASPGIVTDSYETVSMLFNRYAPQFHDIAFVDGVNCVVEFACNRHFPGLAMEAMELMRKCAAMIAQDTDNYMAENAPKEGEPAVYISDQIWVQGWFPILFGLHRIMTRCSLDVRTRALTVLIEIVKQNGHTFHKAHWTDLFRIIFRIFDDQKIPEQTVEREEWMSTTCNHALFAIIEMFGTHRTVLLDVAFEDLLDRIHWCLNQGNEQLGRSATQSLQV</sequence>
<evidence type="ECO:0000259" key="1">
    <source>
        <dbReference type="Pfam" id="PF09324"/>
    </source>
</evidence>
<reference evidence="2 3" key="1">
    <citation type="submission" date="2011-02" db="EMBL/GenBank/DDBJ databases">
        <title>The Genome Sequence of Sphaeroforma arctica JP610.</title>
        <authorList>
            <consortium name="The Broad Institute Genome Sequencing Platform"/>
            <person name="Russ C."/>
            <person name="Cuomo C."/>
            <person name="Young S.K."/>
            <person name="Zeng Q."/>
            <person name="Gargeya S."/>
            <person name="Alvarado L."/>
            <person name="Berlin A."/>
            <person name="Chapman S.B."/>
            <person name="Chen Z."/>
            <person name="Freedman E."/>
            <person name="Gellesch M."/>
            <person name="Goldberg J."/>
            <person name="Griggs A."/>
            <person name="Gujja S."/>
            <person name="Heilman E."/>
            <person name="Heiman D."/>
            <person name="Howarth C."/>
            <person name="Mehta T."/>
            <person name="Neiman D."/>
            <person name="Pearson M."/>
            <person name="Roberts A."/>
            <person name="Saif S."/>
            <person name="Shea T."/>
            <person name="Shenoy N."/>
            <person name="Sisk P."/>
            <person name="Stolte C."/>
            <person name="Sykes S."/>
            <person name="White J."/>
            <person name="Yandava C."/>
            <person name="Burger G."/>
            <person name="Gray M.W."/>
            <person name="Holland P.W.H."/>
            <person name="King N."/>
            <person name="Lang F.B.F."/>
            <person name="Roger A.J."/>
            <person name="Ruiz-Trillo I."/>
            <person name="Haas B."/>
            <person name="Nusbaum C."/>
            <person name="Birren B."/>
        </authorList>
    </citation>
    <scope>NUCLEOTIDE SEQUENCE [LARGE SCALE GENOMIC DNA]</scope>
    <source>
        <strain evidence="2 3">JP610</strain>
    </source>
</reference>
<dbReference type="EMBL" id="KQ243224">
    <property type="protein sequence ID" value="KNC76169.1"/>
    <property type="molecule type" value="Genomic_DNA"/>
</dbReference>
<dbReference type="InterPro" id="IPR016024">
    <property type="entry name" value="ARM-type_fold"/>
</dbReference>
<feature type="domain" description="Mon2/Sec7/BIG1-like HDS" evidence="1">
    <location>
        <begin position="110"/>
        <end position="192"/>
    </location>
</feature>
<dbReference type="PANTHER" id="PTHR10663">
    <property type="entry name" value="GUANYL-NUCLEOTIDE EXCHANGE FACTOR"/>
    <property type="match status" value="1"/>
</dbReference>
<dbReference type="Pfam" id="PF09324">
    <property type="entry name" value="Sec7-like_HDS"/>
    <property type="match status" value="1"/>
</dbReference>
<dbReference type="RefSeq" id="XP_014150071.1">
    <property type="nucleotide sequence ID" value="XM_014294596.1"/>
</dbReference>